<keyword evidence="3" id="KW-1185">Reference proteome</keyword>
<feature type="domain" description="LicD/FKTN/FKRP nucleotidyltransferase" evidence="1">
    <location>
        <begin position="67"/>
        <end position="94"/>
    </location>
</feature>
<evidence type="ECO:0000259" key="1">
    <source>
        <dbReference type="Pfam" id="PF04991"/>
    </source>
</evidence>
<dbReference type="PANTHER" id="PTHR43404">
    <property type="entry name" value="LIPOPOLYSACCHARIDE CHOLINEPHOSPHOTRANSFERASE LICD"/>
    <property type="match status" value="1"/>
</dbReference>
<accession>A0A6B3TMM3</accession>
<protein>
    <submittedName>
        <fullName evidence="2">LuxR family transcriptional regulator</fullName>
    </submittedName>
</protein>
<sequence length="246" mass="29613">MSRLVNQFIKHLRASRFYSTAKQNPLLIKIKRKYDQVQFQKQKDSVHIYGMEMLRYMKEAFAEIGEEFWLDYGTLLGAVREKDFIGHDKDLDIGCFDFDDKKKAELVRILEQKGVKLYKQYEMDGKIYEQAFHLHGLHIDIFYYWKAENDIIWCYFSEIGFEMEFENHPTYQIARGYRTSKVTSYFTGLMDYEFKGEMFKIPENYHQYLIDNYGPTYMQKDENWNAGESPDNIERIDKPVIVKEYI</sequence>
<dbReference type="AlphaFoldDB" id="A0A6B3TMM3"/>
<dbReference type="InterPro" id="IPR007074">
    <property type="entry name" value="LicD/FKTN/FKRP_NTP_transf"/>
</dbReference>
<dbReference type="PANTHER" id="PTHR43404:SF1">
    <property type="entry name" value="MNN4P"/>
    <property type="match status" value="1"/>
</dbReference>
<proteinExistence type="predicted"/>
<gene>
    <name evidence="2" type="ORF">G4Z05_01055</name>
</gene>
<evidence type="ECO:0000313" key="2">
    <source>
        <dbReference type="EMBL" id="NEX77490.1"/>
    </source>
</evidence>
<name>A0A6B3TMM3_9BACI</name>
<evidence type="ECO:0000313" key="3">
    <source>
        <dbReference type="Proteomes" id="UP000481621"/>
    </source>
</evidence>
<comment type="caution">
    <text evidence="2">The sequence shown here is derived from an EMBL/GenBank/DDBJ whole genome shotgun (WGS) entry which is preliminary data.</text>
</comment>
<dbReference type="GO" id="GO:0009100">
    <property type="term" value="P:glycoprotein metabolic process"/>
    <property type="evidence" value="ECO:0007669"/>
    <property type="project" value="UniProtKB-ARBA"/>
</dbReference>
<dbReference type="RefSeq" id="WP_163250075.1">
    <property type="nucleotide sequence ID" value="NZ_JAAIUV010000001.1"/>
</dbReference>
<dbReference type="Proteomes" id="UP000481621">
    <property type="component" value="Unassembled WGS sequence"/>
</dbReference>
<dbReference type="InterPro" id="IPR052942">
    <property type="entry name" value="LPS_cholinephosphotransferase"/>
</dbReference>
<dbReference type="Pfam" id="PF04991">
    <property type="entry name" value="LicD"/>
    <property type="match status" value="1"/>
</dbReference>
<reference evidence="2" key="1">
    <citation type="submission" date="2020-02" db="EMBL/GenBank/DDBJ databases">
        <title>Bacillus sedimentmangrovi sp. nov., isolated from sediment of the mangrove ecosystem.</title>
        <authorList>
            <person name="Liu G."/>
        </authorList>
    </citation>
    <scope>NUCLEOTIDE SEQUENCE [LARGE SCALE GENOMIC DNA]</scope>
    <source>
        <strain evidence="2">SgZ-7</strain>
    </source>
</reference>
<organism evidence="2 3">
    <name type="scientific">Neobacillus thermocopriae</name>
    <dbReference type="NCBI Taxonomy" id="1215031"/>
    <lineage>
        <taxon>Bacteria</taxon>
        <taxon>Bacillati</taxon>
        <taxon>Bacillota</taxon>
        <taxon>Bacilli</taxon>
        <taxon>Bacillales</taxon>
        <taxon>Bacillaceae</taxon>
        <taxon>Neobacillus</taxon>
    </lineage>
</organism>
<dbReference type="EMBL" id="JAAIUV010000001">
    <property type="protein sequence ID" value="NEX77490.1"/>
    <property type="molecule type" value="Genomic_DNA"/>
</dbReference>